<accession>A0A5B7EG23</accession>
<reference evidence="1 2" key="1">
    <citation type="submission" date="2019-05" db="EMBL/GenBank/DDBJ databases">
        <title>Another draft genome of Portunus trituberculatus and its Hox gene families provides insights of decapod evolution.</title>
        <authorList>
            <person name="Jeong J.-H."/>
            <person name="Song I."/>
            <person name="Kim S."/>
            <person name="Choi T."/>
            <person name="Kim D."/>
            <person name="Ryu S."/>
            <person name="Kim W."/>
        </authorList>
    </citation>
    <scope>NUCLEOTIDE SEQUENCE [LARGE SCALE GENOMIC DNA]</scope>
    <source>
        <tissue evidence="1">Muscle</tissue>
    </source>
</reference>
<sequence length="86" mass="9365">MRTQLGIFVAFESKSCEGAKSLRILAKIVIKGRPAANGHPQEQCTRLLCSSPAKRAKQHVWPNTAAAPRVPPAADTRVMINDRSTI</sequence>
<protein>
    <submittedName>
        <fullName evidence="1">Uncharacterized protein</fullName>
    </submittedName>
</protein>
<gene>
    <name evidence="1" type="ORF">E2C01_026495</name>
</gene>
<organism evidence="1 2">
    <name type="scientific">Portunus trituberculatus</name>
    <name type="common">Swimming crab</name>
    <name type="synonym">Neptunus trituberculatus</name>
    <dbReference type="NCBI Taxonomy" id="210409"/>
    <lineage>
        <taxon>Eukaryota</taxon>
        <taxon>Metazoa</taxon>
        <taxon>Ecdysozoa</taxon>
        <taxon>Arthropoda</taxon>
        <taxon>Crustacea</taxon>
        <taxon>Multicrustacea</taxon>
        <taxon>Malacostraca</taxon>
        <taxon>Eumalacostraca</taxon>
        <taxon>Eucarida</taxon>
        <taxon>Decapoda</taxon>
        <taxon>Pleocyemata</taxon>
        <taxon>Brachyura</taxon>
        <taxon>Eubrachyura</taxon>
        <taxon>Portunoidea</taxon>
        <taxon>Portunidae</taxon>
        <taxon>Portuninae</taxon>
        <taxon>Portunus</taxon>
    </lineage>
</organism>
<dbReference type="Proteomes" id="UP000324222">
    <property type="component" value="Unassembled WGS sequence"/>
</dbReference>
<evidence type="ECO:0000313" key="2">
    <source>
        <dbReference type="Proteomes" id="UP000324222"/>
    </source>
</evidence>
<proteinExistence type="predicted"/>
<evidence type="ECO:0000313" key="1">
    <source>
        <dbReference type="EMBL" id="MPC33152.1"/>
    </source>
</evidence>
<dbReference type="EMBL" id="VSRR010002770">
    <property type="protein sequence ID" value="MPC33152.1"/>
    <property type="molecule type" value="Genomic_DNA"/>
</dbReference>
<name>A0A5B7EG23_PORTR</name>
<dbReference type="AlphaFoldDB" id="A0A5B7EG23"/>
<comment type="caution">
    <text evidence="1">The sequence shown here is derived from an EMBL/GenBank/DDBJ whole genome shotgun (WGS) entry which is preliminary data.</text>
</comment>
<keyword evidence="2" id="KW-1185">Reference proteome</keyword>